<comment type="caution">
    <text evidence="1">The sequence shown here is derived from an EMBL/GenBank/DDBJ whole genome shotgun (WGS) entry which is preliminary data.</text>
</comment>
<dbReference type="STRING" id="93759.A0A1R3IZM0"/>
<gene>
    <name evidence="1" type="ORF">COLO4_20498</name>
</gene>
<dbReference type="AlphaFoldDB" id="A0A1R3IZM0"/>
<evidence type="ECO:0000313" key="2">
    <source>
        <dbReference type="Proteomes" id="UP000187203"/>
    </source>
</evidence>
<keyword evidence="2" id="KW-1185">Reference proteome</keyword>
<dbReference type="Gene3D" id="1.10.600.10">
    <property type="entry name" value="Farnesyl Diphosphate Synthase"/>
    <property type="match status" value="1"/>
</dbReference>
<dbReference type="SUPFAM" id="SSF48576">
    <property type="entry name" value="Terpenoid synthases"/>
    <property type="match status" value="1"/>
</dbReference>
<proteinExistence type="predicted"/>
<reference evidence="2" key="1">
    <citation type="submission" date="2013-09" db="EMBL/GenBank/DDBJ databases">
        <title>Corchorus olitorius genome sequencing.</title>
        <authorList>
            <person name="Alam M."/>
            <person name="Haque M.S."/>
            <person name="Islam M.S."/>
            <person name="Emdad E.M."/>
            <person name="Islam M.M."/>
            <person name="Ahmed B."/>
            <person name="Halim A."/>
            <person name="Hossen Q.M.M."/>
            <person name="Hossain M.Z."/>
            <person name="Ahmed R."/>
            <person name="Khan M.M."/>
            <person name="Islam R."/>
            <person name="Rashid M.M."/>
            <person name="Khan S.A."/>
            <person name="Rahman M.S."/>
            <person name="Alam M."/>
            <person name="Yahiya A.S."/>
            <person name="Khan M.S."/>
            <person name="Azam M.S."/>
            <person name="Haque T."/>
            <person name="Lashkar M.Z.H."/>
            <person name="Akhand A.I."/>
            <person name="Morshed G."/>
            <person name="Roy S."/>
            <person name="Uddin K.S."/>
            <person name="Rabeya T."/>
            <person name="Hossain A.S."/>
            <person name="Chowdhury A."/>
            <person name="Snigdha A.R."/>
            <person name="Mortoza M.S."/>
            <person name="Matin S.A."/>
            <person name="Hoque S.M.E."/>
            <person name="Islam M.K."/>
            <person name="Roy D.K."/>
            <person name="Haider R."/>
            <person name="Moosa M.M."/>
            <person name="Elias S.M."/>
            <person name="Hasan A.M."/>
            <person name="Jahan S."/>
            <person name="Shafiuddin M."/>
            <person name="Mahmood N."/>
            <person name="Shommy N.S."/>
        </authorList>
    </citation>
    <scope>NUCLEOTIDE SEQUENCE [LARGE SCALE GENOMIC DNA]</scope>
    <source>
        <strain evidence="2">cv. O-4</strain>
    </source>
</reference>
<dbReference type="EMBL" id="AWUE01017180">
    <property type="protein sequence ID" value="OMO88032.1"/>
    <property type="molecule type" value="Genomic_DNA"/>
</dbReference>
<protein>
    <submittedName>
        <fullName evidence="1">Terpenoid synthase</fullName>
    </submittedName>
</protein>
<sequence>MKHYGVSKEEAIEGYKSLMEPAWKDLNEAWMRPWPVAKQYFSIAFNYARAGDVVYKEDDGYSRPENTLKHLITQALIDPIPLQDQSDA</sequence>
<organism evidence="1 2">
    <name type="scientific">Corchorus olitorius</name>
    <dbReference type="NCBI Taxonomy" id="93759"/>
    <lineage>
        <taxon>Eukaryota</taxon>
        <taxon>Viridiplantae</taxon>
        <taxon>Streptophyta</taxon>
        <taxon>Embryophyta</taxon>
        <taxon>Tracheophyta</taxon>
        <taxon>Spermatophyta</taxon>
        <taxon>Magnoliopsida</taxon>
        <taxon>eudicotyledons</taxon>
        <taxon>Gunneridae</taxon>
        <taxon>Pentapetalae</taxon>
        <taxon>rosids</taxon>
        <taxon>malvids</taxon>
        <taxon>Malvales</taxon>
        <taxon>Malvaceae</taxon>
        <taxon>Grewioideae</taxon>
        <taxon>Apeibeae</taxon>
        <taxon>Corchorus</taxon>
    </lineage>
</organism>
<dbReference type="Proteomes" id="UP000187203">
    <property type="component" value="Unassembled WGS sequence"/>
</dbReference>
<evidence type="ECO:0000313" key="1">
    <source>
        <dbReference type="EMBL" id="OMO88032.1"/>
    </source>
</evidence>
<dbReference type="InterPro" id="IPR008949">
    <property type="entry name" value="Isoprenoid_synthase_dom_sf"/>
</dbReference>
<name>A0A1R3IZM0_9ROSI</name>
<accession>A0A1R3IZM0</accession>
<dbReference type="OrthoDB" id="1936865at2759"/>